<evidence type="ECO:0000256" key="5">
    <source>
        <dbReference type="ARBA" id="ARBA00022777"/>
    </source>
</evidence>
<dbReference type="PANTHER" id="PTHR42878">
    <property type="entry name" value="TWO-COMPONENT HISTIDINE KINASE"/>
    <property type="match status" value="1"/>
</dbReference>
<comment type="catalytic activity">
    <reaction evidence="1">
        <text>ATP + protein L-histidine = ADP + protein N-phospho-L-histidine.</text>
        <dbReference type="EC" id="2.7.13.3"/>
    </reaction>
</comment>
<dbReference type="PANTHER" id="PTHR42878:SF15">
    <property type="entry name" value="BACTERIOPHYTOCHROME"/>
    <property type="match status" value="1"/>
</dbReference>
<dbReference type="Pfam" id="PF00512">
    <property type="entry name" value="HisKA"/>
    <property type="match status" value="1"/>
</dbReference>
<dbReference type="Gene3D" id="1.10.287.130">
    <property type="match status" value="1"/>
</dbReference>
<accession>A0A1G4PF54</accession>
<dbReference type="GO" id="GO:0000156">
    <property type="term" value="F:phosphorelay response regulator activity"/>
    <property type="evidence" value="ECO:0007669"/>
    <property type="project" value="TreeGrafter"/>
</dbReference>
<evidence type="ECO:0000256" key="3">
    <source>
        <dbReference type="ARBA" id="ARBA00022553"/>
    </source>
</evidence>
<dbReference type="InterPro" id="IPR003594">
    <property type="entry name" value="HATPase_dom"/>
</dbReference>
<dbReference type="Pfam" id="PF02518">
    <property type="entry name" value="HATPase_c"/>
    <property type="match status" value="1"/>
</dbReference>
<evidence type="ECO:0000313" key="8">
    <source>
        <dbReference type="Proteomes" id="UP000199150"/>
    </source>
</evidence>
<dbReference type="InterPro" id="IPR036890">
    <property type="entry name" value="HATPase_C_sf"/>
</dbReference>
<dbReference type="SMART" id="SM00387">
    <property type="entry name" value="HATPase_c"/>
    <property type="match status" value="1"/>
</dbReference>
<dbReference type="InterPro" id="IPR005467">
    <property type="entry name" value="His_kinase_dom"/>
</dbReference>
<evidence type="ECO:0000256" key="4">
    <source>
        <dbReference type="ARBA" id="ARBA00022679"/>
    </source>
</evidence>
<evidence type="ECO:0000256" key="2">
    <source>
        <dbReference type="ARBA" id="ARBA00012438"/>
    </source>
</evidence>
<dbReference type="AlphaFoldDB" id="A0A1G4PF54"/>
<dbReference type="PROSITE" id="PS50109">
    <property type="entry name" value="HIS_KIN"/>
    <property type="match status" value="1"/>
</dbReference>
<sequence>MQEPRHITMTAPADPAEEFKDFAYIVSHDLAGPVRSMVAFSQLLKESLPVVEKAEDQLHLDLIIESGQKLGEMIQGLLAFSRLNTVPRSRSLVELEIVVARCYMQLQSQLDATKGHFNYPRMPEVMADAQQMHTVFFALLDNAIKFRKPDQAPDIRIRCEKTADFWEFSISDNGIGIDPLFYDDVFRPLRKLHTDEVYPGVGMGLTLARKIIMAHGGEIWLEPSDMGGLKVNFTIPR</sequence>
<dbReference type="SMART" id="SM00388">
    <property type="entry name" value="HisKA"/>
    <property type="match status" value="1"/>
</dbReference>
<keyword evidence="8" id="KW-1185">Reference proteome</keyword>
<gene>
    <name evidence="7" type="ORF">SAMN02927928_0324</name>
</gene>
<dbReference type="InterPro" id="IPR003661">
    <property type="entry name" value="HisK_dim/P_dom"/>
</dbReference>
<name>A0A1G4PF54_9CAUL</name>
<dbReference type="STRING" id="260084.SAMN02927928_0324"/>
<evidence type="ECO:0000259" key="6">
    <source>
        <dbReference type="PROSITE" id="PS50109"/>
    </source>
</evidence>
<reference evidence="8" key="1">
    <citation type="submission" date="2016-10" db="EMBL/GenBank/DDBJ databases">
        <authorList>
            <person name="Varghese N."/>
            <person name="Submissions S."/>
        </authorList>
    </citation>
    <scope>NUCLEOTIDE SEQUENCE [LARGE SCALE GENOMIC DNA]</scope>
    <source>
        <strain evidence="8">CGMCC 1.3431</strain>
    </source>
</reference>
<dbReference type="SUPFAM" id="SSF55874">
    <property type="entry name" value="ATPase domain of HSP90 chaperone/DNA topoisomerase II/histidine kinase"/>
    <property type="match status" value="1"/>
</dbReference>
<dbReference type="Gene3D" id="3.30.565.10">
    <property type="entry name" value="Histidine kinase-like ATPase, C-terminal domain"/>
    <property type="match status" value="1"/>
</dbReference>
<keyword evidence="4" id="KW-0808">Transferase</keyword>
<keyword evidence="5 7" id="KW-0418">Kinase</keyword>
<keyword evidence="3" id="KW-0597">Phosphoprotein</keyword>
<feature type="domain" description="Histidine kinase" evidence="6">
    <location>
        <begin position="25"/>
        <end position="237"/>
    </location>
</feature>
<organism evidence="7 8">
    <name type="scientific">Asticcacaulis taihuensis</name>
    <dbReference type="NCBI Taxonomy" id="260084"/>
    <lineage>
        <taxon>Bacteria</taxon>
        <taxon>Pseudomonadati</taxon>
        <taxon>Pseudomonadota</taxon>
        <taxon>Alphaproteobacteria</taxon>
        <taxon>Caulobacterales</taxon>
        <taxon>Caulobacteraceae</taxon>
        <taxon>Asticcacaulis</taxon>
    </lineage>
</organism>
<proteinExistence type="predicted"/>
<dbReference type="InterPro" id="IPR050351">
    <property type="entry name" value="BphY/WalK/GraS-like"/>
</dbReference>
<evidence type="ECO:0000256" key="1">
    <source>
        <dbReference type="ARBA" id="ARBA00000085"/>
    </source>
</evidence>
<dbReference type="RefSeq" id="WP_245678805.1">
    <property type="nucleotide sequence ID" value="NZ_CBCRYE010000001.1"/>
</dbReference>
<dbReference type="GO" id="GO:0030295">
    <property type="term" value="F:protein kinase activator activity"/>
    <property type="evidence" value="ECO:0007669"/>
    <property type="project" value="TreeGrafter"/>
</dbReference>
<dbReference type="GO" id="GO:0000155">
    <property type="term" value="F:phosphorelay sensor kinase activity"/>
    <property type="evidence" value="ECO:0007669"/>
    <property type="project" value="InterPro"/>
</dbReference>
<protein>
    <recommendedName>
        <fullName evidence="2">histidine kinase</fullName>
        <ecNumber evidence="2">2.7.13.3</ecNumber>
    </recommendedName>
</protein>
<dbReference type="Proteomes" id="UP000199150">
    <property type="component" value="Unassembled WGS sequence"/>
</dbReference>
<dbReference type="SUPFAM" id="SSF47384">
    <property type="entry name" value="Homodimeric domain of signal transducing histidine kinase"/>
    <property type="match status" value="1"/>
</dbReference>
<dbReference type="EC" id="2.7.13.3" evidence="2"/>
<dbReference type="InterPro" id="IPR036097">
    <property type="entry name" value="HisK_dim/P_sf"/>
</dbReference>
<dbReference type="InterPro" id="IPR004358">
    <property type="entry name" value="Sig_transdc_His_kin-like_C"/>
</dbReference>
<dbReference type="EMBL" id="FMTS01000001">
    <property type="protein sequence ID" value="SCW30942.1"/>
    <property type="molecule type" value="Genomic_DNA"/>
</dbReference>
<dbReference type="GO" id="GO:0007234">
    <property type="term" value="P:osmosensory signaling via phosphorelay pathway"/>
    <property type="evidence" value="ECO:0007669"/>
    <property type="project" value="TreeGrafter"/>
</dbReference>
<dbReference type="PRINTS" id="PR00344">
    <property type="entry name" value="BCTRLSENSOR"/>
</dbReference>
<evidence type="ECO:0000313" key="7">
    <source>
        <dbReference type="EMBL" id="SCW30942.1"/>
    </source>
</evidence>